<keyword evidence="2" id="KW-1185">Reference proteome</keyword>
<organism evidence="1 2">
    <name type="scientific">Brunnivagina elsteri CCALA 953</name>
    <dbReference type="NCBI Taxonomy" id="987040"/>
    <lineage>
        <taxon>Bacteria</taxon>
        <taxon>Bacillati</taxon>
        <taxon>Cyanobacteriota</taxon>
        <taxon>Cyanophyceae</taxon>
        <taxon>Nostocales</taxon>
        <taxon>Calotrichaceae</taxon>
        <taxon>Brunnivagina</taxon>
    </lineage>
</organism>
<dbReference type="AlphaFoldDB" id="A0A2A2TGG1"/>
<proteinExistence type="predicted"/>
<dbReference type="Proteomes" id="UP000218238">
    <property type="component" value="Unassembled WGS sequence"/>
</dbReference>
<comment type="caution">
    <text evidence="1">The sequence shown here is derived from an EMBL/GenBank/DDBJ whole genome shotgun (WGS) entry which is preliminary data.</text>
</comment>
<sequence>MNTNLASAHDIVDVQNTDCCIVGGGSAGELYIQVNLTSQFRFLLPLRSLDCCYSANNLPQDSELTE</sequence>
<evidence type="ECO:0000313" key="1">
    <source>
        <dbReference type="EMBL" id="PAX52830.1"/>
    </source>
</evidence>
<accession>A0A2A2TGG1</accession>
<reference evidence="1 2" key="1">
    <citation type="submission" date="2017-08" db="EMBL/GenBank/DDBJ databases">
        <title>Draft genome sequence of filamentous cyanobacterium Calothrix elsteri CCALA 953.</title>
        <authorList>
            <person name="Gagunashvili A.N."/>
            <person name="Elster J."/>
            <person name="Andresson O.S."/>
        </authorList>
    </citation>
    <scope>NUCLEOTIDE SEQUENCE [LARGE SCALE GENOMIC DNA]</scope>
    <source>
        <strain evidence="1 2">CCALA 953</strain>
    </source>
</reference>
<name>A0A2A2TGG1_9CYAN</name>
<dbReference type="RefSeq" id="WP_095722877.1">
    <property type="nucleotide sequence ID" value="NZ_NTFS01000195.1"/>
</dbReference>
<evidence type="ECO:0000313" key="2">
    <source>
        <dbReference type="Proteomes" id="UP000218238"/>
    </source>
</evidence>
<dbReference type="EMBL" id="NTFS01000195">
    <property type="protein sequence ID" value="PAX52830.1"/>
    <property type="molecule type" value="Genomic_DNA"/>
</dbReference>
<protein>
    <submittedName>
        <fullName evidence="1">Uncharacterized protein</fullName>
    </submittedName>
</protein>
<gene>
    <name evidence="1" type="ORF">CK510_17200</name>
</gene>